<evidence type="ECO:0000313" key="1">
    <source>
        <dbReference type="EMBL" id="KAI3753098.1"/>
    </source>
</evidence>
<gene>
    <name evidence="1" type="ORF">L2E82_25143</name>
</gene>
<reference evidence="1 2" key="2">
    <citation type="journal article" date="2022" name="Mol. Ecol. Resour.">
        <title>The genomes of chicory, endive, great burdock and yacon provide insights into Asteraceae paleo-polyploidization history and plant inulin production.</title>
        <authorList>
            <person name="Fan W."/>
            <person name="Wang S."/>
            <person name="Wang H."/>
            <person name="Wang A."/>
            <person name="Jiang F."/>
            <person name="Liu H."/>
            <person name="Zhao H."/>
            <person name="Xu D."/>
            <person name="Zhang Y."/>
        </authorList>
    </citation>
    <scope>NUCLEOTIDE SEQUENCE [LARGE SCALE GENOMIC DNA]</scope>
    <source>
        <strain evidence="2">cv. Punajuju</strain>
        <tissue evidence="1">Leaves</tissue>
    </source>
</reference>
<comment type="caution">
    <text evidence="1">The sequence shown here is derived from an EMBL/GenBank/DDBJ whole genome shotgun (WGS) entry which is preliminary data.</text>
</comment>
<keyword evidence="2" id="KW-1185">Reference proteome</keyword>
<sequence>MSLSLSHRLDLAVPLLSPTQNSRPSTISLILVVIPVQSIPVKWMMSSPLVLSDSRIATVPGRIDVVLSESSSAAVDGLSQNFGGPLLSIDI</sequence>
<proteinExistence type="predicted"/>
<dbReference type="EMBL" id="CM042012">
    <property type="protein sequence ID" value="KAI3753098.1"/>
    <property type="molecule type" value="Genomic_DNA"/>
</dbReference>
<organism evidence="1 2">
    <name type="scientific">Cichorium intybus</name>
    <name type="common">Chicory</name>
    <dbReference type="NCBI Taxonomy" id="13427"/>
    <lineage>
        <taxon>Eukaryota</taxon>
        <taxon>Viridiplantae</taxon>
        <taxon>Streptophyta</taxon>
        <taxon>Embryophyta</taxon>
        <taxon>Tracheophyta</taxon>
        <taxon>Spermatophyta</taxon>
        <taxon>Magnoliopsida</taxon>
        <taxon>eudicotyledons</taxon>
        <taxon>Gunneridae</taxon>
        <taxon>Pentapetalae</taxon>
        <taxon>asterids</taxon>
        <taxon>campanulids</taxon>
        <taxon>Asterales</taxon>
        <taxon>Asteraceae</taxon>
        <taxon>Cichorioideae</taxon>
        <taxon>Cichorieae</taxon>
        <taxon>Cichoriinae</taxon>
        <taxon>Cichorium</taxon>
    </lineage>
</organism>
<reference evidence="2" key="1">
    <citation type="journal article" date="2022" name="Mol. Ecol. Resour.">
        <title>The genomes of chicory, endive, great burdock and yacon provide insights into Asteraceae palaeo-polyploidization history and plant inulin production.</title>
        <authorList>
            <person name="Fan W."/>
            <person name="Wang S."/>
            <person name="Wang H."/>
            <person name="Wang A."/>
            <person name="Jiang F."/>
            <person name="Liu H."/>
            <person name="Zhao H."/>
            <person name="Xu D."/>
            <person name="Zhang Y."/>
        </authorList>
    </citation>
    <scope>NUCLEOTIDE SEQUENCE [LARGE SCALE GENOMIC DNA]</scope>
    <source>
        <strain evidence="2">cv. Punajuju</strain>
    </source>
</reference>
<name>A0ACB9E279_CICIN</name>
<protein>
    <submittedName>
        <fullName evidence="1">Uncharacterized protein</fullName>
    </submittedName>
</protein>
<dbReference type="Proteomes" id="UP001055811">
    <property type="component" value="Linkage Group LG04"/>
</dbReference>
<evidence type="ECO:0000313" key="2">
    <source>
        <dbReference type="Proteomes" id="UP001055811"/>
    </source>
</evidence>
<accession>A0ACB9E279</accession>